<dbReference type="AlphaFoldDB" id="A0A3N2H2F1"/>
<feature type="domain" description="MEDS" evidence="3">
    <location>
        <begin position="6"/>
        <end position="147"/>
    </location>
</feature>
<comment type="caution">
    <text evidence="4">The sequence shown here is derived from an EMBL/GenBank/DDBJ whole genome shotgun (WGS) entry which is preliminary data.</text>
</comment>
<evidence type="ECO:0000259" key="3">
    <source>
        <dbReference type="Pfam" id="PF14417"/>
    </source>
</evidence>
<gene>
    <name evidence="4" type="ORF">EDD35_5469</name>
</gene>
<dbReference type="Pfam" id="PF13581">
    <property type="entry name" value="HATPase_c_2"/>
    <property type="match status" value="1"/>
</dbReference>
<dbReference type="RefSeq" id="WP_027934941.1">
    <property type="nucleotide sequence ID" value="NZ_CBDRBK010000010.1"/>
</dbReference>
<dbReference type="PANTHER" id="PTHR35526:SF3">
    <property type="entry name" value="ANTI-SIGMA-F FACTOR RSBW"/>
    <property type="match status" value="1"/>
</dbReference>
<dbReference type="Proteomes" id="UP000274843">
    <property type="component" value="Unassembled WGS sequence"/>
</dbReference>
<dbReference type="GeneID" id="301846762"/>
<keyword evidence="1" id="KW-0808">Transferase</keyword>
<dbReference type="InterPro" id="IPR047718">
    <property type="entry name" value="RsbA-like_anti_sig"/>
</dbReference>
<evidence type="ECO:0000259" key="2">
    <source>
        <dbReference type="Pfam" id="PF13581"/>
    </source>
</evidence>
<keyword evidence="1" id="KW-0723">Serine/threonine-protein kinase</keyword>
<evidence type="ECO:0000256" key="1">
    <source>
        <dbReference type="ARBA" id="ARBA00022527"/>
    </source>
</evidence>
<proteinExistence type="predicted"/>
<evidence type="ECO:0000313" key="5">
    <source>
        <dbReference type="Proteomes" id="UP000274843"/>
    </source>
</evidence>
<dbReference type="Gene3D" id="3.30.565.10">
    <property type="entry name" value="Histidine kinase-like ATPase, C-terminal domain"/>
    <property type="match status" value="1"/>
</dbReference>
<dbReference type="InterPro" id="IPR025847">
    <property type="entry name" value="MEDS_domain"/>
</dbReference>
<dbReference type="Pfam" id="PF14417">
    <property type="entry name" value="MEDS"/>
    <property type="match status" value="1"/>
</dbReference>
<keyword evidence="1" id="KW-0418">Kinase</keyword>
<dbReference type="SUPFAM" id="SSF55874">
    <property type="entry name" value="ATPase domain of HSP90 chaperone/DNA topoisomerase II/histidine kinase"/>
    <property type="match status" value="1"/>
</dbReference>
<evidence type="ECO:0000313" key="4">
    <source>
        <dbReference type="EMBL" id="ROS43067.1"/>
    </source>
</evidence>
<dbReference type="NCBIfam" id="NF041045">
    <property type="entry name" value="RsbA_anti_sig"/>
    <property type="match status" value="1"/>
</dbReference>
<organism evidence="4 5">
    <name type="scientific">Amycolatopsis thermoflava</name>
    <dbReference type="NCBI Taxonomy" id="84480"/>
    <lineage>
        <taxon>Bacteria</taxon>
        <taxon>Bacillati</taxon>
        <taxon>Actinomycetota</taxon>
        <taxon>Actinomycetes</taxon>
        <taxon>Pseudonocardiales</taxon>
        <taxon>Pseudonocardiaceae</taxon>
        <taxon>Amycolatopsis</taxon>
        <taxon>Amycolatopsis methanolica group</taxon>
    </lineage>
</organism>
<dbReference type="GO" id="GO:0004674">
    <property type="term" value="F:protein serine/threonine kinase activity"/>
    <property type="evidence" value="ECO:0007669"/>
    <property type="project" value="UniProtKB-KW"/>
</dbReference>
<dbReference type="InterPro" id="IPR036890">
    <property type="entry name" value="HATPase_C_sf"/>
</dbReference>
<dbReference type="EMBL" id="RKHY01000001">
    <property type="protein sequence ID" value="ROS43067.1"/>
    <property type="molecule type" value="Genomic_DNA"/>
</dbReference>
<keyword evidence="5" id="KW-1185">Reference proteome</keyword>
<dbReference type="InterPro" id="IPR050267">
    <property type="entry name" value="Anti-sigma-factor_SerPK"/>
</dbReference>
<dbReference type="CDD" id="cd16936">
    <property type="entry name" value="HATPase_RsbW-like"/>
    <property type="match status" value="1"/>
</dbReference>
<dbReference type="InterPro" id="IPR003594">
    <property type="entry name" value="HATPase_dom"/>
</dbReference>
<protein>
    <submittedName>
        <fullName evidence="4">Anti-sigma regulatory factor (Ser/Thr protein kinase)</fullName>
    </submittedName>
</protein>
<reference evidence="4 5" key="1">
    <citation type="submission" date="2018-11" db="EMBL/GenBank/DDBJ databases">
        <title>Sequencing the genomes of 1000 actinobacteria strains.</title>
        <authorList>
            <person name="Klenk H.-P."/>
        </authorList>
    </citation>
    <scope>NUCLEOTIDE SEQUENCE [LARGE SCALE GENOMIC DNA]</scope>
    <source>
        <strain evidence="4 5">DSM 44348</strain>
    </source>
</reference>
<name>A0A3N2H2F1_9PSEU</name>
<accession>A0A3N2H2F1</accession>
<feature type="domain" description="Histidine kinase/HSP90-like ATPase" evidence="2">
    <location>
        <begin position="190"/>
        <end position="292"/>
    </location>
</feature>
<sequence length="301" mass="32841">MTAFVHPALFYGSDDEYLDALVPFVTDGLARREPVAVAVPGDRLSVLRPAVGSDDVLWLDMTEAGRNPGRIIPTVLRRFADAHPDRHVRIIGEPIWAGRSATEYPACAQHEALINHAFDGRDVTIVCPYDTAALEPSVVADARETHPEVWEASRRYASAEYAPDDVVARYNQPVPAAAPVEFAVTGDWGVREARHWAAAQARVFGLSEARVPDLELIVTELVTNSLRHAGGSCRVELWPADGHLCCAVHDEGFLADPLAGRRPQPPGALGGRGLLLVHQLADLVRTYTQPGRTTQYALLRL</sequence>
<dbReference type="PANTHER" id="PTHR35526">
    <property type="entry name" value="ANTI-SIGMA-F FACTOR RSBW-RELATED"/>
    <property type="match status" value="1"/>
</dbReference>